<name>A0A1J9QWT0_9PEZI</name>
<accession>A0A1J9QWT0</accession>
<dbReference type="RefSeq" id="XP_020128710.1">
    <property type="nucleotide sequence ID" value="XM_020275230.1"/>
</dbReference>
<dbReference type="EMBL" id="MNUE01000038">
    <property type="protein sequence ID" value="OJD32450.1"/>
    <property type="molecule type" value="Genomic_DNA"/>
</dbReference>
<keyword evidence="3" id="KW-1185">Reference proteome</keyword>
<gene>
    <name evidence="2" type="ORF">BKCO1_3800022</name>
</gene>
<reference evidence="2 3" key="1">
    <citation type="submission" date="2016-10" db="EMBL/GenBank/DDBJ databases">
        <title>Proteomics and genomics reveal pathogen-plant mechanisms compatible with a hemibiotrophic lifestyle of Diplodia corticola.</title>
        <authorList>
            <person name="Fernandes I."/>
            <person name="De Jonge R."/>
            <person name="Van De Peer Y."/>
            <person name="Devreese B."/>
            <person name="Alves A."/>
            <person name="Esteves A.C."/>
        </authorList>
    </citation>
    <scope>NUCLEOTIDE SEQUENCE [LARGE SCALE GENOMIC DNA]</scope>
    <source>
        <strain evidence="2 3">CBS 112549</strain>
    </source>
</reference>
<comment type="caution">
    <text evidence="2">The sequence shown here is derived from an EMBL/GenBank/DDBJ whole genome shotgun (WGS) entry which is preliminary data.</text>
</comment>
<dbReference type="AlphaFoldDB" id="A0A1J9QWT0"/>
<evidence type="ECO:0000313" key="3">
    <source>
        <dbReference type="Proteomes" id="UP000183809"/>
    </source>
</evidence>
<evidence type="ECO:0000256" key="1">
    <source>
        <dbReference type="SAM" id="MobiDB-lite"/>
    </source>
</evidence>
<sequence length="155" mass="17993">MLAGTMASHNKWTAEKWKEKLGWDKMTWKKLILFSREEADALVSHSEAYWAGREKKEITTWDHVPLGVQQLVFKRLGARLVGEGVPTIPPDDQEKLFIWRMRQAIRSKTQKYHRQDRATEDGVELVESSHRPFYDPVLDAIRQNDPSPSGMPPRP</sequence>
<feature type="region of interest" description="Disordered" evidence="1">
    <location>
        <begin position="110"/>
        <end position="155"/>
    </location>
</feature>
<proteinExistence type="predicted"/>
<dbReference type="Proteomes" id="UP000183809">
    <property type="component" value="Unassembled WGS sequence"/>
</dbReference>
<organism evidence="2 3">
    <name type="scientific">Diplodia corticola</name>
    <dbReference type="NCBI Taxonomy" id="236234"/>
    <lineage>
        <taxon>Eukaryota</taxon>
        <taxon>Fungi</taxon>
        <taxon>Dikarya</taxon>
        <taxon>Ascomycota</taxon>
        <taxon>Pezizomycotina</taxon>
        <taxon>Dothideomycetes</taxon>
        <taxon>Dothideomycetes incertae sedis</taxon>
        <taxon>Botryosphaeriales</taxon>
        <taxon>Botryosphaeriaceae</taxon>
        <taxon>Diplodia</taxon>
    </lineage>
</organism>
<evidence type="ECO:0000313" key="2">
    <source>
        <dbReference type="EMBL" id="OJD32450.1"/>
    </source>
</evidence>
<protein>
    <submittedName>
        <fullName evidence="2">Uncharacterized protein</fullName>
    </submittedName>
</protein>
<dbReference type="GeneID" id="31015491"/>